<evidence type="ECO:0000313" key="4">
    <source>
        <dbReference type="Proteomes" id="UP001566132"/>
    </source>
</evidence>
<feature type="compositionally biased region" description="Polar residues" evidence="1">
    <location>
        <begin position="161"/>
        <end position="178"/>
    </location>
</feature>
<feature type="domain" description="DUF4802" evidence="2">
    <location>
        <begin position="209"/>
        <end position="244"/>
    </location>
</feature>
<evidence type="ECO:0000259" key="2">
    <source>
        <dbReference type="Pfam" id="PF16060"/>
    </source>
</evidence>
<reference evidence="3 4" key="1">
    <citation type="submission" date="2024-05" db="EMBL/GenBank/DDBJ databases">
        <title>Genetic variation in Jamaican populations of the coffee berry borer (Hypothenemus hampei).</title>
        <authorList>
            <person name="Errbii M."/>
            <person name="Myrie A."/>
        </authorList>
    </citation>
    <scope>NUCLEOTIDE SEQUENCE [LARGE SCALE GENOMIC DNA]</scope>
    <source>
        <strain evidence="3">JA-Hopewell-2020-01-JO</strain>
        <tissue evidence="3">Whole body</tissue>
    </source>
</reference>
<dbReference type="EMBL" id="JBDJPC010000002">
    <property type="protein sequence ID" value="KAL1512684.1"/>
    <property type="molecule type" value="Genomic_DNA"/>
</dbReference>
<gene>
    <name evidence="3" type="ORF">ABEB36_002239</name>
</gene>
<proteinExistence type="predicted"/>
<feature type="compositionally biased region" description="Low complexity" evidence="1">
    <location>
        <begin position="189"/>
        <end position="200"/>
    </location>
</feature>
<evidence type="ECO:0000256" key="1">
    <source>
        <dbReference type="SAM" id="MobiDB-lite"/>
    </source>
</evidence>
<dbReference type="InterPro" id="IPR032061">
    <property type="entry name" value="DUF4802"/>
</dbReference>
<feature type="region of interest" description="Disordered" evidence="1">
    <location>
        <begin position="161"/>
        <end position="205"/>
    </location>
</feature>
<name>A0ABD1F8P7_HYPHA</name>
<dbReference type="Pfam" id="PF16060">
    <property type="entry name" value="DUF4802"/>
    <property type="match status" value="1"/>
</dbReference>
<dbReference type="Proteomes" id="UP001566132">
    <property type="component" value="Unassembled WGS sequence"/>
</dbReference>
<protein>
    <recommendedName>
        <fullName evidence="2">DUF4802 domain-containing protein</fullName>
    </recommendedName>
</protein>
<keyword evidence="4" id="KW-1185">Reference proteome</keyword>
<sequence>MYIHGLETGIATHTINVWGPNRPGLSFQKRRPFTQSDVIQEQIKKCQEILESSSHEEDVKLRNDKDIIQFALRNMPMRRCYTTDICSGYNLIDCFRKAMKGRIINCSPHQDIYFLETHAKNEENNLENLFVSPAGREMLKYKPNTKLKQKIHPNYEFLSTIQNPNGQSSLNNDSNNSKPMEKPIEKTCSSPLEMPSTSSSGDQHEKNSLVLYEEAAAILGLTCSQTDDCRCIECQCHYFDFEEEIDFPTSGNEYGQLLNVDHTFSCSIQ</sequence>
<organism evidence="3 4">
    <name type="scientific">Hypothenemus hampei</name>
    <name type="common">Coffee berry borer</name>
    <dbReference type="NCBI Taxonomy" id="57062"/>
    <lineage>
        <taxon>Eukaryota</taxon>
        <taxon>Metazoa</taxon>
        <taxon>Ecdysozoa</taxon>
        <taxon>Arthropoda</taxon>
        <taxon>Hexapoda</taxon>
        <taxon>Insecta</taxon>
        <taxon>Pterygota</taxon>
        <taxon>Neoptera</taxon>
        <taxon>Endopterygota</taxon>
        <taxon>Coleoptera</taxon>
        <taxon>Polyphaga</taxon>
        <taxon>Cucujiformia</taxon>
        <taxon>Curculionidae</taxon>
        <taxon>Scolytinae</taxon>
        <taxon>Hypothenemus</taxon>
    </lineage>
</organism>
<comment type="caution">
    <text evidence="3">The sequence shown here is derived from an EMBL/GenBank/DDBJ whole genome shotgun (WGS) entry which is preliminary data.</text>
</comment>
<evidence type="ECO:0000313" key="3">
    <source>
        <dbReference type="EMBL" id="KAL1512684.1"/>
    </source>
</evidence>
<accession>A0ABD1F8P7</accession>
<dbReference type="AlphaFoldDB" id="A0ABD1F8P7"/>